<evidence type="ECO:0000313" key="2">
    <source>
        <dbReference type="Proteomes" id="UP000886523"/>
    </source>
</evidence>
<reference evidence="1" key="1">
    <citation type="journal article" date="2020" name="Nat. Commun.">
        <title>Large-scale genome sequencing of mycorrhizal fungi provides insights into the early evolution of symbiotic traits.</title>
        <authorList>
            <person name="Miyauchi S."/>
            <person name="Kiss E."/>
            <person name="Kuo A."/>
            <person name="Drula E."/>
            <person name="Kohler A."/>
            <person name="Sanchez-Garcia M."/>
            <person name="Morin E."/>
            <person name="Andreopoulos B."/>
            <person name="Barry K.W."/>
            <person name="Bonito G."/>
            <person name="Buee M."/>
            <person name="Carver A."/>
            <person name="Chen C."/>
            <person name="Cichocki N."/>
            <person name="Clum A."/>
            <person name="Culley D."/>
            <person name="Crous P.W."/>
            <person name="Fauchery L."/>
            <person name="Girlanda M."/>
            <person name="Hayes R.D."/>
            <person name="Keri Z."/>
            <person name="LaButti K."/>
            <person name="Lipzen A."/>
            <person name="Lombard V."/>
            <person name="Magnuson J."/>
            <person name="Maillard F."/>
            <person name="Murat C."/>
            <person name="Nolan M."/>
            <person name="Ohm R.A."/>
            <person name="Pangilinan J."/>
            <person name="Pereira M.F."/>
            <person name="Perotto S."/>
            <person name="Peter M."/>
            <person name="Pfister S."/>
            <person name="Riley R."/>
            <person name="Sitrit Y."/>
            <person name="Stielow J.B."/>
            <person name="Szollosi G."/>
            <person name="Zifcakova L."/>
            <person name="Stursova M."/>
            <person name="Spatafora J.W."/>
            <person name="Tedersoo L."/>
            <person name="Vaario L.M."/>
            <person name="Yamada A."/>
            <person name="Yan M."/>
            <person name="Wang P."/>
            <person name="Xu J."/>
            <person name="Bruns T."/>
            <person name="Baldrian P."/>
            <person name="Vilgalys R."/>
            <person name="Dunand C."/>
            <person name="Henrissat B."/>
            <person name="Grigoriev I.V."/>
            <person name="Hibbett D."/>
            <person name="Nagy L.G."/>
            <person name="Martin F.M."/>
        </authorList>
    </citation>
    <scope>NUCLEOTIDE SEQUENCE</scope>
    <source>
        <strain evidence="1">UP504</strain>
    </source>
</reference>
<accession>A0A9P6B008</accession>
<feature type="non-terminal residue" evidence="1">
    <location>
        <position position="52"/>
    </location>
</feature>
<dbReference type="AlphaFoldDB" id="A0A9P6B008"/>
<proteinExistence type="predicted"/>
<keyword evidence="2" id="KW-1185">Reference proteome</keyword>
<protein>
    <submittedName>
        <fullName evidence="1">Uncharacterized protein</fullName>
    </submittedName>
</protein>
<gene>
    <name evidence="1" type="ORF">BS47DRAFT_1342599</name>
</gene>
<name>A0A9P6B008_9AGAM</name>
<comment type="caution">
    <text evidence="1">The sequence shown here is derived from an EMBL/GenBank/DDBJ whole genome shotgun (WGS) entry which is preliminary data.</text>
</comment>
<evidence type="ECO:0000313" key="1">
    <source>
        <dbReference type="EMBL" id="KAF9514832.1"/>
    </source>
</evidence>
<organism evidence="1 2">
    <name type="scientific">Hydnum rufescens UP504</name>
    <dbReference type="NCBI Taxonomy" id="1448309"/>
    <lineage>
        <taxon>Eukaryota</taxon>
        <taxon>Fungi</taxon>
        <taxon>Dikarya</taxon>
        <taxon>Basidiomycota</taxon>
        <taxon>Agaricomycotina</taxon>
        <taxon>Agaricomycetes</taxon>
        <taxon>Cantharellales</taxon>
        <taxon>Hydnaceae</taxon>
        <taxon>Hydnum</taxon>
    </lineage>
</organism>
<dbReference type="Proteomes" id="UP000886523">
    <property type="component" value="Unassembled WGS sequence"/>
</dbReference>
<dbReference type="EMBL" id="MU128956">
    <property type="protein sequence ID" value="KAF9514832.1"/>
    <property type="molecule type" value="Genomic_DNA"/>
</dbReference>
<sequence>MGIITCLCKTHKQDQETARHSASTSQRQFGIRAQSHKLVSHILKPMSKYKGT</sequence>